<evidence type="ECO:0000256" key="1">
    <source>
        <dbReference type="SAM" id="MobiDB-lite"/>
    </source>
</evidence>
<evidence type="ECO:0000256" key="2">
    <source>
        <dbReference type="SAM" id="Phobius"/>
    </source>
</evidence>
<dbReference type="GO" id="GO:0032012">
    <property type="term" value="P:regulation of ARF protein signal transduction"/>
    <property type="evidence" value="ECO:0007669"/>
    <property type="project" value="InterPro"/>
</dbReference>
<feature type="transmembrane region" description="Helical" evidence="2">
    <location>
        <begin position="330"/>
        <end position="348"/>
    </location>
</feature>
<gene>
    <name evidence="4" type="ORF">HERI1096_LOCUS2882</name>
</gene>
<dbReference type="PANTHER" id="PTHR10663">
    <property type="entry name" value="GUANYL-NUCLEOTIDE EXCHANGE FACTOR"/>
    <property type="match status" value="1"/>
</dbReference>
<keyword evidence="2" id="KW-0812">Transmembrane</keyword>
<dbReference type="EMBL" id="HBHX01005328">
    <property type="protein sequence ID" value="CAE0102209.1"/>
    <property type="molecule type" value="Transcribed_RNA"/>
</dbReference>
<sequence>MVWLETSVRTALAQNVQRGLALLEQRGVLPSSVPQWGGTVHCLLGWMPLAEKRRLASFVCADWQPAEAFIGFFQPLQLVAASPEGGLRALLLHLPFLPIDAGEGADRVISAFARGYVTQNPARCRVLLQPTEEDPFGGDERGGTGVGGAEEVSGEGDSSGPCGGAQFERDAQDTVHLLVYSIIMLNTDLHNPAIHPKMSAREYAASCLRCPQLRRLPTASFEAIHASITESPLQIASNVASVDTILRTYDGTGAIATPAQYSVYSSFGQPSRGNVAGAGAGGAPLSGVQPSASLPAVDWAVAYYNILDMLRDLRRSFSHRWLPVARGRQGMALLLGATFAAAAAVLLCRRHS</sequence>
<reference evidence="4" key="1">
    <citation type="submission" date="2021-01" db="EMBL/GenBank/DDBJ databases">
        <authorList>
            <person name="Corre E."/>
            <person name="Pelletier E."/>
            <person name="Niang G."/>
            <person name="Scheremetjew M."/>
            <person name="Finn R."/>
            <person name="Kale V."/>
            <person name="Holt S."/>
            <person name="Cochrane G."/>
            <person name="Meng A."/>
            <person name="Brown T."/>
            <person name="Cohen L."/>
        </authorList>
    </citation>
    <scope>NUCLEOTIDE SEQUENCE</scope>
    <source>
        <strain evidence="4">CCMP281</strain>
    </source>
</reference>
<dbReference type="GO" id="GO:0005085">
    <property type="term" value="F:guanyl-nucleotide exchange factor activity"/>
    <property type="evidence" value="ECO:0007669"/>
    <property type="project" value="InterPro"/>
</dbReference>
<dbReference type="AlphaFoldDB" id="A0A7S3AEG1"/>
<protein>
    <recommendedName>
        <fullName evidence="3">SEC7 domain-containing protein</fullName>
    </recommendedName>
</protein>
<proteinExistence type="predicted"/>
<dbReference type="SMART" id="SM00222">
    <property type="entry name" value="Sec7"/>
    <property type="match status" value="1"/>
</dbReference>
<evidence type="ECO:0000259" key="3">
    <source>
        <dbReference type="PROSITE" id="PS50190"/>
    </source>
</evidence>
<dbReference type="PROSITE" id="PS50190">
    <property type="entry name" value="SEC7"/>
    <property type="match status" value="1"/>
</dbReference>
<dbReference type="InterPro" id="IPR035999">
    <property type="entry name" value="Sec7_dom_sf"/>
</dbReference>
<feature type="domain" description="SEC7" evidence="3">
    <location>
        <begin position="4"/>
        <end position="231"/>
    </location>
</feature>
<dbReference type="InterPro" id="IPR023394">
    <property type="entry name" value="Sec7_C_sf"/>
</dbReference>
<name>A0A7S3AEG1_9EUKA</name>
<dbReference type="Pfam" id="PF01369">
    <property type="entry name" value="Sec7"/>
    <property type="match status" value="1"/>
</dbReference>
<dbReference type="Gene3D" id="1.10.1000.11">
    <property type="entry name" value="Arf Nucleotide-binding Site Opener,domain 2"/>
    <property type="match status" value="1"/>
</dbReference>
<accession>A0A7S3AEG1</accession>
<feature type="region of interest" description="Disordered" evidence="1">
    <location>
        <begin position="132"/>
        <end position="164"/>
    </location>
</feature>
<evidence type="ECO:0000313" key="4">
    <source>
        <dbReference type="EMBL" id="CAE0102209.1"/>
    </source>
</evidence>
<organism evidence="4">
    <name type="scientific">Haptolina ericina</name>
    <dbReference type="NCBI Taxonomy" id="156174"/>
    <lineage>
        <taxon>Eukaryota</taxon>
        <taxon>Haptista</taxon>
        <taxon>Haptophyta</taxon>
        <taxon>Prymnesiophyceae</taxon>
        <taxon>Prymnesiales</taxon>
        <taxon>Prymnesiaceae</taxon>
        <taxon>Haptolina</taxon>
    </lineage>
</organism>
<keyword evidence="2" id="KW-1133">Transmembrane helix</keyword>
<dbReference type="InterPro" id="IPR000904">
    <property type="entry name" value="Sec7_dom"/>
</dbReference>
<keyword evidence="2" id="KW-0472">Membrane</keyword>
<feature type="compositionally biased region" description="Low complexity" evidence="1">
    <location>
        <begin position="149"/>
        <end position="160"/>
    </location>
</feature>
<dbReference type="SUPFAM" id="SSF48425">
    <property type="entry name" value="Sec7 domain"/>
    <property type="match status" value="1"/>
</dbReference>